<proteinExistence type="predicted"/>
<name>A0ABT8R3K7_9BACT</name>
<evidence type="ECO:0000313" key="2">
    <source>
        <dbReference type="EMBL" id="MDO1445225.1"/>
    </source>
</evidence>
<feature type="chain" id="PRO_5046470162" evidence="1">
    <location>
        <begin position="23"/>
        <end position="272"/>
    </location>
</feature>
<evidence type="ECO:0000256" key="1">
    <source>
        <dbReference type="SAM" id="SignalP"/>
    </source>
</evidence>
<organism evidence="2 3">
    <name type="scientific">Rhodocytophaga aerolata</name>
    <dbReference type="NCBI Taxonomy" id="455078"/>
    <lineage>
        <taxon>Bacteria</taxon>
        <taxon>Pseudomonadati</taxon>
        <taxon>Bacteroidota</taxon>
        <taxon>Cytophagia</taxon>
        <taxon>Cytophagales</taxon>
        <taxon>Rhodocytophagaceae</taxon>
        <taxon>Rhodocytophaga</taxon>
    </lineage>
</organism>
<comment type="caution">
    <text evidence="2">The sequence shown here is derived from an EMBL/GenBank/DDBJ whole genome shotgun (WGS) entry which is preliminary data.</text>
</comment>
<dbReference type="InterPro" id="IPR007433">
    <property type="entry name" value="DUF481"/>
</dbReference>
<dbReference type="Proteomes" id="UP001168528">
    <property type="component" value="Unassembled WGS sequence"/>
</dbReference>
<dbReference type="EMBL" id="JAUKPO010000001">
    <property type="protein sequence ID" value="MDO1445225.1"/>
    <property type="molecule type" value="Genomic_DNA"/>
</dbReference>
<accession>A0ABT8R3K7</accession>
<feature type="signal peptide" evidence="1">
    <location>
        <begin position="1"/>
        <end position="22"/>
    </location>
</feature>
<reference evidence="2" key="1">
    <citation type="submission" date="2023-07" db="EMBL/GenBank/DDBJ databases">
        <title>The genome sequence of Rhodocytophaga aerolata KACC 12507.</title>
        <authorList>
            <person name="Zhang X."/>
        </authorList>
    </citation>
    <scope>NUCLEOTIDE SEQUENCE</scope>
    <source>
        <strain evidence="2">KACC 12507</strain>
    </source>
</reference>
<protein>
    <submittedName>
        <fullName evidence="2">DUF481 domain-containing protein</fullName>
    </submittedName>
</protein>
<gene>
    <name evidence="2" type="ORF">Q0590_03130</name>
</gene>
<dbReference type="Pfam" id="PF04338">
    <property type="entry name" value="DUF481"/>
    <property type="match status" value="1"/>
</dbReference>
<evidence type="ECO:0000313" key="3">
    <source>
        <dbReference type="Proteomes" id="UP001168528"/>
    </source>
</evidence>
<dbReference type="RefSeq" id="WP_302036015.1">
    <property type="nucleotide sequence ID" value="NZ_JAUKPO010000001.1"/>
</dbReference>
<sequence>MQRSIFLACVFFSFFYSILLTAQPTTSDSLKIQRADSLLSESSLPATPNDPFINFDSLQYRFIGDGNFTSGNVNRSLAVIRAEIAYNGPIVSLTTHPRFTYGKQNGVQAERDTYVDLFIDIYKQKKIYGFGLGTLETSNLRGITLRQLAGAGIGFRLAQDAKHTLSVTNAIIYESTDFRERTTVSTLRNSTRLKGTHSFLQNRIRFNHLTFLQPSLSDISNVRWNTILSLELPLSKWFALRAGFENTYESIVDETRRKNDSRITFGFSVGNK</sequence>
<keyword evidence="1" id="KW-0732">Signal</keyword>
<keyword evidence="3" id="KW-1185">Reference proteome</keyword>